<dbReference type="AlphaFoldDB" id="A0A238YN68"/>
<name>A0A238YN68_9PROT</name>
<evidence type="ECO:0000313" key="2">
    <source>
        <dbReference type="Proteomes" id="UP000198305"/>
    </source>
</evidence>
<dbReference type="OrthoDB" id="9178565at2"/>
<protein>
    <submittedName>
        <fullName evidence="1">Uncharacterized protein</fullName>
    </submittedName>
</protein>
<proteinExistence type="predicted"/>
<organism evidence="1 2">
    <name type="scientific">Methylobacillus rhizosphaerae</name>
    <dbReference type="NCBI Taxonomy" id="551994"/>
    <lineage>
        <taxon>Bacteria</taxon>
        <taxon>Pseudomonadati</taxon>
        <taxon>Pseudomonadota</taxon>
        <taxon>Betaproteobacteria</taxon>
        <taxon>Nitrosomonadales</taxon>
        <taxon>Methylophilaceae</taxon>
        <taxon>Methylobacillus</taxon>
    </lineage>
</organism>
<dbReference type="EMBL" id="FZOA01000002">
    <property type="protein sequence ID" value="SNR72053.1"/>
    <property type="molecule type" value="Genomic_DNA"/>
</dbReference>
<dbReference type="Proteomes" id="UP000198305">
    <property type="component" value="Unassembled WGS sequence"/>
</dbReference>
<sequence>MFVFEITIPGTWLDSDDRDWAWRVEGQLRSLESQFFEANAALNLFASVQSIRPSFAGREVWERDSQRRAEIQRAVEQELGGRMSHEDWEAIHFEAEVRFKREKWSNGGIPREFEHNLPFIYARAFLYALDAFDKFLGVLAKEPDVPLRVAELHEQIAANFPDLRGVRNTSQHLEDRSRGLGAGRNPQPLELKPIANNLINAPGGALVLNCLNGSKYGSTMADGHYGEVDVSPESMQRLQSVLHELLSLFKWHGPKRHAPSA</sequence>
<evidence type="ECO:0000313" key="1">
    <source>
        <dbReference type="EMBL" id="SNR72053.1"/>
    </source>
</evidence>
<reference evidence="2" key="1">
    <citation type="submission" date="2017-06" db="EMBL/GenBank/DDBJ databases">
        <authorList>
            <person name="Varghese N."/>
            <person name="Submissions S."/>
        </authorList>
    </citation>
    <scope>NUCLEOTIDE SEQUENCE [LARGE SCALE GENOMIC DNA]</scope>
    <source>
        <strain evidence="2">Ca-68</strain>
    </source>
</reference>
<accession>A0A238YN68</accession>
<dbReference type="RefSeq" id="WP_089374854.1">
    <property type="nucleotide sequence ID" value="NZ_FZOA01000002.1"/>
</dbReference>
<gene>
    <name evidence="1" type="ORF">SAMN05192560_0719</name>
</gene>
<keyword evidence="2" id="KW-1185">Reference proteome</keyword>